<evidence type="ECO:0000313" key="2">
    <source>
        <dbReference type="Proteomes" id="UP000269041"/>
    </source>
</evidence>
<sequence>MSHQYQDLINIFNDTFLLKYNTRLELGHDEPIYLPADEINANHRILFARGFYASALHEISHWCVAGPKRRLLEDFGYWYEPDGRTEVSQAEFEKVEIRPQAYEWILSVSAGFPFTVSCDNLNGDFEPDRLAFMRKVHKEVGDIFANGFPLRIRMLSQALSCFYHQPDIVYSMFEVK</sequence>
<gene>
    <name evidence="1" type="ORF">EJA03_09730</name>
</gene>
<proteinExistence type="predicted"/>
<dbReference type="RefSeq" id="WP_125321075.1">
    <property type="nucleotide sequence ID" value="NZ_AP024889.1"/>
</dbReference>
<dbReference type="AlphaFoldDB" id="A0A3R9ED88"/>
<evidence type="ECO:0000313" key="1">
    <source>
        <dbReference type="EMBL" id="RSD31278.1"/>
    </source>
</evidence>
<keyword evidence="1" id="KW-0251">Elongation factor</keyword>
<dbReference type="Proteomes" id="UP000269041">
    <property type="component" value="Unassembled WGS sequence"/>
</dbReference>
<dbReference type="EMBL" id="RSFA01000037">
    <property type="protein sequence ID" value="RSD31278.1"/>
    <property type="molecule type" value="Genomic_DNA"/>
</dbReference>
<dbReference type="InterPro" id="IPR007411">
    <property type="entry name" value="EpmC"/>
</dbReference>
<organism evidence="1 2">
    <name type="scientific">Vibrio pectenicida</name>
    <dbReference type="NCBI Taxonomy" id="62763"/>
    <lineage>
        <taxon>Bacteria</taxon>
        <taxon>Pseudomonadati</taxon>
        <taxon>Pseudomonadota</taxon>
        <taxon>Gammaproteobacteria</taxon>
        <taxon>Vibrionales</taxon>
        <taxon>Vibrionaceae</taxon>
        <taxon>Vibrio</taxon>
    </lineage>
</organism>
<dbReference type="GO" id="GO:0003746">
    <property type="term" value="F:translation elongation factor activity"/>
    <property type="evidence" value="ECO:0007669"/>
    <property type="project" value="UniProtKB-KW"/>
</dbReference>
<comment type="caution">
    <text evidence="1">The sequence shown here is derived from an EMBL/GenBank/DDBJ whole genome shotgun (WGS) entry which is preliminary data.</text>
</comment>
<reference evidence="1 2" key="1">
    <citation type="submission" date="2018-12" db="EMBL/GenBank/DDBJ databases">
        <title>Genomic taxonomy of the Vibrionaceae family.</title>
        <authorList>
            <person name="Gomez-Gil B."/>
            <person name="Enciso-Ibarra K."/>
        </authorList>
    </citation>
    <scope>NUCLEOTIDE SEQUENCE [LARGE SCALE GENOMIC DNA]</scope>
    <source>
        <strain evidence="1 2">CAIM 594</strain>
    </source>
</reference>
<dbReference type="OrthoDB" id="5298591at2"/>
<accession>A0A3R9ED88</accession>
<keyword evidence="2" id="KW-1185">Reference proteome</keyword>
<protein>
    <submittedName>
        <fullName evidence="1">Elongation factor P hydroxylase</fullName>
    </submittedName>
</protein>
<keyword evidence="1" id="KW-0648">Protein biosynthesis</keyword>
<name>A0A3R9ED88_9VIBR</name>
<dbReference type="Pfam" id="PF04315">
    <property type="entry name" value="EpmC"/>
    <property type="match status" value="1"/>
</dbReference>